<reference evidence="3 6" key="2">
    <citation type="submission" date="2017-04" db="EMBL/GenBank/DDBJ databases">
        <title>Characterization, genome and methylation analysis of a phthalic acid esters degrading strain Sphingobium yanoikuyae SHJ.</title>
        <authorList>
            <person name="Feng L."/>
        </authorList>
    </citation>
    <scope>NUCLEOTIDE SEQUENCE [LARGE SCALE GENOMIC DNA]</scope>
    <source>
        <strain evidence="3 6">SHJ</strain>
    </source>
</reference>
<dbReference type="Proteomes" id="UP000037029">
    <property type="component" value="Chromosome"/>
</dbReference>
<reference evidence="2 7" key="3">
    <citation type="submission" date="2017-10" db="EMBL/GenBank/DDBJ databases">
        <title>Sphingobium yanoikuyae S72.</title>
        <authorList>
            <person name="Sanchez E."/>
            <person name="Bustos P."/>
            <person name="Mendoza P."/>
            <person name="Guo X."/>
            <person name="Mendoza A."/>
        </authorList>
    </citation>
    <scope>NUCLEOTIDE SEQUENCE [LARGE SCALE GENOMIC DNA]</scope>
    <source>
        <strain evidence="2 7">S72</strain>
    </source>
</reference>
<protein>
    <submittedName>
        <fullName evidence="3 4">Cupin</fullName>
    </submittedName>
</protein>
<dbReference type="STRING" id="13690.AX777_22925"/>
<accession>A0A084E934</accession>
<evidence type="ECO:0000313" key="6">
    <source>
        <dbReference type="Proteomes" id="UP000037029"/>
    </source>
</evidence>
<evidence type="ECO:0000313" key="4">
    <source>
        <dbReference type="EMBL" id="KEZ14476.1"/>
    </source>
</evidence>
<dbReference type="EMBL" id="CP023741">
    <property type="protein sequence ID" value="ATI80983.1"/>
    <property type="molecule type" value="Genomic_DNA"/>
</dbReference>
<dbReference type="PATRIC" id="fig|13690.10.peg.4975"/>
<evidence type="ECO:0000259" key="1">
    <source>
        <dbReference type="Pfam" id="PF07883"/>
    </source>
</evidence>
<evidence type="ECO:0000313" key="5">
    <source>
        <dbReference type="Proteomes" id="UP000028534"/>
    </source>
</evidence>
<evidence type="ECO:0000313" key="2">
    <source>
        <dbReference type="EMBL" id="ATI80983.1"/>
    </source>
</evidence>
<sequence>MSLMLLLAAAAAPPMVVVDEREVMRDEPPPHGEIGMSTAYRISDAVPQPRSMEFRKRVLHVGAAIGVHPIAHDEVYYVLSGEGVVTSDGVEKPLTPGMAAYLYKDAKVGIRQVGKEPLALIISYPVVH</sequence>
<feature type="domain" description="Cupin type-2" evidence="1">
    <location>
        <begin position="59"/>
        <end position="122"/>
    </location>
</feature>
<organism evidence="4 5">
    <name type="scientific">Sphingobium yanoikuyae</name>
    <name type="common">Sphingomonas yanoikuyae</name>
    <dbReference type="NCBI Taxonomy" id="13690"/>
    <lineage>
        <taxon>Bacteria</taxon>
        <taxon>Pseudomonadati</taxon>
        <taxon>Pseudomonadota</taxon>
        <taxon>Alphaproteobacteria</taxon>
        <taxon>Sphingomonadales</taxon>
        <taxon>Sphingomonadaceae</taxon>
        <taxon>Sphingobium</taxon>
    </lineage>
</organism>
<dbReference type="Proteomes" id="UP000028534">
    <property type="component" value="Unassembled WGS sequence"/>
</dbReference>
<gene>
    <name evidence="2" type="ORF">A6768_14030</name>
    <name evidence="3" type="ORF">BV87_19965</name>
    <name evidence="4" type="ORF">CP98_04818</name>
</gene>
<dbReference type="Gene3D" id="2.60.120.10">
    <property type="entry name" value="Jelly Rolls"/>
    <property type="match status" value="1"/>
</dbReference>
<dbReference type="RefSeq" id="WP_037522587.1">
    <property type="nucleotide sequence ID" value="NZ_CP020925.1"/>
</dbReference>
<dbReference type="InterPro" id="IPR011051">
    <property type="entry name" value="RmlC_Cupin_sf"/>
</dbReference>
<dbReference type="Pfam" id="PF07883">
    <property type="entry name" value="Cupin_2"/>
    <property type="match status" value="1"/>
</dbReference>
<evidence type="ECO:0000313" key="3">
    <source>
        <dbReference type="EMBL" id="ATP20430.1"/>
    </source>
</evidence>
<dbReference type="EMBL" id="CP020925">
    <property type="protein sequence ID" value="ATP20430.1"/>
    <property type="molecule type" value="Genomic_DNA"/>
</dbReference>
<dbReference type="Proteomes" id="UP000219422">
    <property type="component" value="Chromosome"/>
</dbReference>
<evidence type="ECO:0000313" key="7">
    <source>
        <dbReference type="Proteomes" id="UP000219422"/>
    </source>
</evidence>
<dbReference type="eggNOG" id="COG0662">
    <property type="taxonomic scope" value="Bacteria"/>
</dbReference>
<dbReference type="KEGG" id="sya:A6768_14030"/>
<dbReference type="AlphaFoldDB" id="A0A084E934"/>
<dbReference type="SUPFAM" id="SSF51182">
    <property type="entry name" value="RmlC-like cupins"/>
    <property type="match status" value="1"/>
</dbReference>
<name>A0A084E934_SPHYA</name>
<dbReference type="InterPro" id="IPR013096">
    <property type="entry name" value="Cupin_2"/>
</dbReference>
<dbReference type="GeneID" id="57777952"/>
<reference evidence="4 5" key="1">
    <citation type="submission" date="2014-03" db="EMBL/GenBank/DDBJ databases">
        <title>Genome sequence of Sphingobium yanoikuyae B1.</title>
        <authorList>
            <person name="Gan H.M."/>
            <person name="Gan H.Y."/>
            <person name="Savka M.A."/>
        </authorList>
    </citation>
    <scope>NUCLEOTIDE SEQUENCE [LARGE SCALE GENOMIC DNA]</scope>
    <source>
        <strain evidence="4 5">B1</strain>
    </source>
</reference>
<dbReference type="EMBL" id="JGVR01000051">
    <property type="protein sequence ID" value="KEZ14476.1"/>
    <property type="molecule type" value="Genomic_DNA"/>
</dbReference>
<dbReference type="InterPro" id="IPR014710">
    <property type="entry name" value="RmlC-like_jellyroll"/>
</dbReference>
<proteinExistence type="predicted"/>